<dbReference type="EMBL" id="KN818619">
    <property type="protein sequence ID" value="KIL54837.1"/>
    <property type="molecule type" value="Genomic_DNA"/>
</dbReference>
<dbReference type="Proteomes" id="UP000054549">
    <property type="component" value="Unassembled WGS sequence"/>
</dbReference>
<keyword evidence="2" id="KW-1185">Reference proteome</keyword>
<dbReference type="STRING" id="946122.A0A0C2W144"/>
<evidence type="ECO:0000313" key="1">
    <source>
        <dbReference type="EMBL" id="KIL54837.1"/>
    </source>
</evidence>
<dbReference type="HOGENOM" id="CLU_063594_0_0_1"/>
<accession>A0A0C2W144</accession>
<proteinExistence type="predicted"/>
<feature type="non-terminal residue" evidence="1">
    <location>
        <position position="1"/>
    </location>
</feature>
<evidence type="ECO:0000313" key="2">
    <source>
        <dbReference type="Proteomes" id="UP000054549"/>
    </source>
</evidence>
<dbReference type="InParanoid" id="A0A0C2W144"/>
<name>A0A0C2W144_AMAMK</name>
<sequence>LQEELRNGYKCPVYPPSGLYRSTPLSNSEHLSLEHYITWKQTNSTVIAYEQFAKLLEKATNVPILSLHNARKLASDLTGLKAQKIDICPKSCIAYTGKYASLTQCPFKRDKEICSMPRYQPKKTPRSKDIPKAQMLYLSFNAVIRAMFTNADTSKLLRYRDETLKKVLSLLDQGLAHTRTYSDFADSDVHLHHYRNMGLFHGDRDIAWSLSTDGAQLSVKKQSNTWIVALTLLNLKPELRYKSDNVIIPFIVPGPHGPGDLESFL</sequence>
<protein>
    <submittedName>
        <fullName evidence="1">Uncharacterized protein</fullName>
    </submittedName>
</protein>
<dbReference type="OrthoDB" id="2742740at2759"/>
<gene>
    <name evidence="1" type="ORF">M378DRAFT_41939</name>
</gene>
<reference evidence="1 2" key="1">
    <citation type="submission" date="2014-04" db="EMBL/GenBank/DDBJ databases">
        <title>Evolutionary Origins and Diversification of the Mycorrhizal Mutualists.</title>
        <authorList>
            <consortium name="DOE Joint Genome Institute"/>
            <consortium name="Mycorrhizal Genomics Consortium"/>
            <person name="Kohler A."/>
            <person name="Kuo A."/>
            <person name="Nagy L.G."/>
            <person name="Floudas D."/>
            <person name="Copeland A."/>
            <person name="Barry K.W."/>
            <person name="Cichocki N."/>
            <person name="Veneault-Fourrey C."/>
            <person name="LaButti K."/>
            <person name="Lindquist E.A."/>
            <person name="Lipzen A."/>
            <person name="Lundell T."/>
            <person name="Morin E."/>
            <person name="Murat C."/>
            <person name="Riley R."/>
            <person name="Ohm R."/>
            <person name="Sun H."/>
            <person name="Tunlid A."/>
            <person name="Henrissat B."/>
            <person name="Grigoriev I.V."/>
            <person name="Hibbett D.S."/>
            <person name="Martin F."/>
        </authorList>
    </citation>
    <scope>NUCLEOTIDE SEQUENCE [LARGE SCALE GENOMIC DNA]</scope>
    <source>
        <strain evidence="1 2">Koide BX008</strain>
    </source>
</reference>
<organism evidence="1 2">
    <name type="scientific">Amanita muscaria (strain Koide BX008)</name>
    <dbReference type="NCBI Taxonomy" id="946122"/>
    <lineage>
        <taxon>Eukaryota</taxon>
        <taxon>Fungi</taxon>
        <taxon>Dikarya</taxon>
        <taxon>Basidiomycota</taxon>
        <taxon>Agaricomycotina</taxon>
        <taxon>Agaricomycetes</taxon>
        <taxon>Agaricomycetidae</taxon>
        <taxon>Agaricales</taxon>
        <taxon>Pluteineae</taxon>
        <taxon>Amanitaceae</taxon>
        <taxon>Amanita</taxon>
    </lineage>
</organism>
<feature type="non-terminal residue" evidence="1">
    <location>
        <position position="265"/>
    </location>
</feature>
<dbReference type="AlphaFoldDB" id="A0A0C2W144"/>